<evidence type="ECO:0000256" key="1">
    <source>
        <dbReference type="ARBA" id="ARBA00022714"/>
    </source>
</evidence>
<dbReference type="GO" id="GO:0046872">
    <property type="term" value="F:metal ion binding"/>
    <property type="evidence" value="ECO:0007669"/>
    <property type="project" value="UniProtKB-KW"/>
</dbReference>
<dbReference type="Proteomes" id="UP000051086">
    <property type="component" value="Unassembled WGS sequence"/>
</dbReference>
<evidence type="ECO:0000313" key="7">
    <source>
        <dbReference type="EMBL" id="CUH69193.1"/>
    </source>
</evidence>
<dbReference type="Pfam" id="PF00111">
    <property type="entry name" value="Fer2"/>
    <property type="match status" value="1"/>
</dbReference>
<dbReference type="EMBL" id="CYSC01000041">
    <property type="protein sequence ID" value="CUH73604.1"/>
    <property type="molecule type" value="Genomic_DNA"/>
</dbReference>
<dbReference type="SUPFAM" id="SSF47741">
    <property type="entry name" value="CO dehydrogenase ISP C-domain like"/>
    <property type="match status" value="1"/>
</dbReference>
<dbReference type="PANTHER" id="PTHR44379:SF2">
    <property type="entry name" value="BLR6218 PROTEIN"/>
    <property type="match status" value="1"/>
</dbReference>
<organism evidence="8 10">
    <name type="scientific">Thalassovita autumnalis</name>
    <dbReference type="NCBI Taxonomy" id="2072972"/>
    <lineage>
        <taxon>Bacteria</taxon>
        <taxon>Pseudomonadati</taxon>
        <taxon>Pseudomonadota</taxon>
        <taxon>Alphaproteobacteria</taxon>
        <taxon>Rhodobacterales</taxon>
        <taxon>Roseobacteraceae</taxon>
        <taxon>Thalassovita</taxon>
    </lineage>
</organism>
<dbReference type="PROSITE" id="PS00197">
    <property type="entry name" value="2FE2S_FER_1"/>
    <property type="match status" value="1"/>
</dbReference>
<reference evidence="7 9" key="1">
    <citation type="submission" date="2015-09" db="EMBL/GenBank/DDBJ databases">
        <authorList>
            <person name="Rodrigo-Torres L."/>
            <person name="Arahal D.R."/>
        </authorList>
    </citation>
    <scope>NUCLEOTIDE SEQUENCE [LARGE SCALE GENOMIC DNA]</scope>
    <source>
        <strain evidence="7 9">CECT 5118</strain>
    </source>
</reference>
<dbReference type="InterPro" id="IPR001041">
    <property type="entry name" value="2Fe-2S_ferredoxin-type"/>
</dbReference>
<dbReference type="Gene3D" id="3.10.20.30">
    <property type="match status" value="1"/>
</dbReference>
<protein>
    <submittedName>
        <fullName evidence="8">Isoquinoline 1-oxidoreductase subunit alpha</fullName>
        <ecNumber evidence="8">1.3.99.16</ecNumber>
    </submittedName>
</protein>
<evidence type="ECO:0000313" key="10">
    <source>
        <dbReference type="Proteomes" id="UP000051887"/>
    </source>
</evidence>
<dbReference type="FunFam" id="1.10.150.120:FF:000003">
    <property type="entry name" value="Carbon monoxide dehydrogenase, small subunit"/>
    <property type="match status" value="1"/>
</dbReference>
<reference evidence="8 10" key="2">
    <citation type="submission" date="2015-09" db="EMBL/GenBank/DDBJ databases">
        <authorList>
            <consortium name="Swine Surveillance"/>
        </authorList>
    </citation>
    <scope>NUCLEOTIDE SEQUENCE [LARGE SCALE GENOMIC DNA]</scope>
    <source>
        <strain evidence="8 10">5120</strain>
    </source>
</reference>
<dbReference type="PROSITE" id="PS51085">
    <property type="entry name" value="2FE2S_FER_2"/>
    <property type="match status" value="1"/>
</dbReference>
<evidence type="ECO:0000313" key="9">
    <source>
        <dbReference type="Proteomes" id="UP000051086"/>
    </source>
</evidence>
<dbReference type="InterPro" id="IPR036010">
    <property type="entry name" value="2Fe-2S_ferredoxin-like_sf"/>
</dbReference>
<dbReference type="Gene3D" id="1.10.150.120">
    <property type="entry name" value="[2Fe-2S]-binding domain"/>
    <property type="match status" value="1"/>
</dbReference>
<keyword evidence="1" id="KW-0001">2Fe-2S</keyword>
<dbReference type="AlphaFoldDB" id="A0A0N7LY34"/>
<dbReference type="Proteomes" id="UP000051887">
    <property type="component" value="Unassembled WGS sequence"/>
</dbReference>
<dbReference type="GO" id="GO:0051537">
    <property type="term" value="F:2 iron, 2 sulfur cluster binding"/>
    <property type="evidence" value="ECO:0007669"/>
    <property type="project" value="UniProtKB-KW"/>
</dbReference>
<dbReference type="InterPro" id="IPR012675">
    <property type="entry name" value="Beta-grasp_dom_sf"/>
</dbReference>
<dbReference type="InterPro" id="IPR036884">
    <property type="entry name" value="2Fe-2S-bd_dom_sf"/>
</dbReference>
<keyword evidence="4" id="KW-0408">Iron</keyword>
<accession>A0A0N7LY34</accession>
<dbReference type="InterPro" id="IPR002888">
    <property type="entry name" value="2Fe-2S-bd"/>
</dbReference>
<gene>
    <name evidence="8" type="primary">iorA</name>
    <name evidence="7" type="ORF">TL5118_03152</name>
    <name evidence="8" type="ORF">TL5120_03416</name>
</gene>
<dbReference type="GO" id="GO:0047121">
    <property type="term" value="F:isoquinoline 1-oxidoreductase activity"/>
    <property type="evidence" value="ECO:0007669"/>
    <property type="project" value="UniProtKB-EC"/>
</dbReference>
<dbReference type="Pfam" id="PF01799">
    <property type="entry name" value="Fer2_2"/>
    <property type="match status" value="1"/>
</dbReference>
<dbReference type="InterPro" id="IPR006058">
    <property type="entry name" value="2Fe2S_fd_BS"/>
</dbReference>
<dbReference type="InterPro" id="IPR051452">
    <property type="entry name" value="Diverse_Oxidoreductases"/>
</dbReference>
<evidence type="ECO:0000256" key="2">
    <source>
        <dbReference type="ARBA" id="ARBA00022723"/>
    </source>
</evidence>
<evidence type="ECO:0000259" key="6">
    <source>
        <dbReference type="PROSITE" id="PS51085"/>
    </source>
</evidence>
<evidence type="ECO:0000256" key="4">
    <source>
        <dbReference type="ARBA" id="ARBA00023004"/>
    </source>
</evidence>
<keyword evidence="2" id="KW-0479">Metal-binding</keyword>
<sequence length="154" mass="16423">MKLIVNGTERQVEVEDDMPLLWILRDELGITGVKYGCGIAACGACTVHVDGEAMRSCQVTADTLEDGMEITTIEGLGTPPALHAVQSAWVEHQVAQCGYCQSGQIMQAAALLAEIPNPTDEDIDDAMSGNLCRCGTYPRIRAAVKTAAQTLQEA</sequence>
<evidence type="ECO:0000313" key="8">
    <source>
        <dbReference type="EMBL" id="CUH73604.1"/>
    </source>
</evidence>
<dbReference type="PANTHER" id="PTHR44379">
    <property type="entry name" value="OXIDOREDUCTASE WITH IRON-SULFUR SUBUNIT"/>
    <property type="match status" value="1"/>
</dbReference>
<dbReference type="RefSeq" id="WP_058244748.1">
    <property type="nucleotide sequence ID" value="NZ_CYSB01000038.1"/>
</dbReference>
<dbReference type="CDD" id="cd00207">
    <property type="entry name" value="fer2"/>
    <property type="match status" value="1"/>
</dbReference>
<proteinExistence type="predicted"/>
<keyword evidence="5" id="KW-0411">Iron-sulfur</keyword>
<name>A0A0N7LY34_9RHOB</name>
<dbReference type="OrthoDB" id="9792018at2"/>
<keyword evidence="9" id="KW-1185">Reference proteome</keyword>
<evidence type="ECO:0000256" key="5">
    <source>
        <dbReference type="ARBA" id="ARBA00023014"/>
    </source>
</evidence>
<dbReference type="EC" id="1.3.99.16" evidence="8"/>
<evidence type="ECO:0000256" key="3">
    <source>
        <dbReference type="ARBA" id="ARBA00023002"/>
    </source>
</evidence>
<feature type="domain" description="2Fe-2S ferredoxin-type" evidence="6">
    <location>
        <begin position="1"/>
        <end position="76"/>
    </location>
</feature>
<dbReference type="SUPFAM" id="SSF54292">
    <property type="entry name" value="2Fe-2S ferredoxin-like"/>
    <property type="match status" value="1"/>
</dbReference>
<dbReference type="EMBL" id="CYSB01000038">
    <property type="protein sequence ID" value="CUH69193.1"/>
    <property type="molecule type" value="Genomic_DNA"/>
</dbReference>
<keyword evidence="3 8" id="KW-0560">Oxidoreductase</keyword>